<evidence type="ECO:0000313" key="1">
    <source>
        <dbReference type="Proteomes" id="UP000887574"/>
    </source>
</evidence>
<accession>A0A915DY35</accession>
<proteinExistence type="predicted"/>
<evidence type="ECO:0000313" key="2">
    <source>
        <dbReference type="WBParaSite" id="jg24684"/>
    </source>
</evidence>
<name>A0A915DY35_9BILA</name>
<keyword evidence="1" id="KW-1185">Reference proteome</keyword>
<dbReference type="AlphaFoldDB" id="A0A915DY35"/>
<reference evidence="2" key="1">
    <citation type="submission" date="2022-11" db="UniProtKB">
        <authorList>
            <consortium name="WormBaseParasite"/>
        </authorList>
    </citation>
    <scope>IDENTIFICATION</scope>
</reference>
<protein>
    <submittedName>
        <fullName evidence="2">Uncharacterized protein</fullName>
    </submittedName>
</protein>
<sequence>MTYKKYIDLRLCCFIPGKVLDLAFGVMRQIIFNLPTLSWSEHCFPLTLSFQNYDKLLNTACDGSILMKMLFLVIPTNRFLSMPSGKLHQALR</sequence>
<dbReference type="Proteomes" id="UP000887574">
    <property type="component" value="Unplaced"/>
</dbReference>
<organism evidence="1 2">
    <name type="scientific">Ditylenchus dipsaci</name>
    <dbReference type="NCBI Taxonomy" id="166011"/>
    <lineage>
        <taxon>Eukaryota</taxon>
        <taxon>Metazoa</taxon>
        <taxon>Ecdysozoa</taxon>
        <taxon>Nematoda</taxon>
        <taxon>Chromadorea</taxon>
        <taxon>Rhabditida</taxon>
        <taxon>Tylenchina</taxon>
        <taxon>Tylenchomorpha</taxon>
        <taxon>Sphaerularioidea</taxon>
        <taxon>Anguinidae</taxon>
        <taxon>Anguininae</taxon>
        <taxon>Ditylenchus</taxon>
    </lineage>
</organism>
<dbReference type="WBParaSite" id="jg24684">
    <property type="protein sequence ID" value="jg24684"/>
    <property type="gene ID" value="jg24684"/>
</dbReference>